<keyword evidence="4 6" id="KW-0238">DNA-binding</keyword>
<dbReference type="PANTHER" id="PTHR35807:SF1">
    <property type="entry name" value="TRANSCRIPTIONAL REGULATOR REDD"/>
    <property type="match status" value="1"/>
</dbReference>
<evidence type="ECO:0000256" key="3">
    <source>
        <dbReference type="ARBA" id="ARBA00023015"/>
    </source>
</evidence>
<accession>A0AB39XXZ1</accession>
<evidence type="ECO:0000259" key="7">
    <source>
        <dbReference type="PROSITE" id="PS51755"/>
    </source>
</evidence>
<dbReference type="SMART" id="SM00862">
    <property type="entry name" value="Trans_reg_C"/>
    <property type="match status" value="1"/>
</dbReference>
<dbReference type="GO" id="GO:0000160">
    <property type="term" value="P:phosphorelay signal transduction system"/>
    <property type="evidence" value="ECO:0007669"/>
    <property type="project" value="UniProtKB-KW"/>
</dbReference>
<sequence length="266" mass="29797">MNGDAHGVAGGLTEVRAAVAGQICFSVLGALGVSTGTTPHTLRGPMVNKVMALLLLRAGQVVEVDTFVDELWEERPPRWALSTLRTHVYHLRRQLDEVLEFPAQRLLRTGRSGYLLDIDPEQLDATRFTRLLRESERLLARDRPDEAAAACREGLALWQGRALATVRPGRVLTGHVQYLEELRVRAHQVRVEAEMRRGRHIHLVPELRDLVAAHPFNEWFHHSLIESLRESGRRGEARSAFQALTAMLRDELGLEPADGPSWSVPA</sequence>
<dbReference type="SUPFAM" id="SSF46894">
    <property type="entry name" value="C-terminal effector domain of the bipartite response regulators"/>
    <property type="match status" value="1"/>
</dbReference>
<dbReference type="AlphaFoldDB" id="A0AB39XXZ1"/>
<dbReference type="CDD" id="cd15831">
    <property type="entry name" value="BTAD"/>
    <property type="match status" value="1"/>
</dbReference>
<feature type="DNA-binding region" description="OmpR/PhoB-type" evidence="6">
    <location>
        <begin position="15"/>
        <end position="118"/>
    </location>
</feature>
<dbReference type="InterPro" id="IPR051677">
    <property type="entry name" value="AfsR-DnrI-RedD_regulator"/>
</dbReference>
<evidence type="ECO:0000256" key="1">
    <source>
        <dbReference type="ARBA" id="ARBA00005820"/>
    </source>
</evidence>
<dbReference type="Pfam" id="PF00486">
    <property type="entry name" value="Trans_reg_C"/>
    <property type="match status" value="1"/>
</dbReference>
<evidence type="ECO:0000256" key="6">
    <source>
        <dbReference type="PROSITE-ProRule" id="PRU01091"/>
    </source>
</evidence>
<dbReference type="InterPro" id="IPR036388">
    <property type="entry name" value="WH-like_DNA-bd_sf"/>
</dbReference>
<evidence type="ECO:0000256" key="4">
    <source>
        <dbReference type="ARBA" id="ARBA00023125"/>
    </source>
</evidence>
<dbReference type="Pfam" id="PF03704">
    <property type="entry name" value="BTAD"/>
    <property type="match status" value="1"/>
</dbReference>
<dbReference type="RefSeq" id="WP_369777204.1">
    <property type="nucleotide sequence ID" value="NZ_CP165727.1"/>
</dbReference>
<dbReference type="EMBL" id="CP165727">
    <property type="protein sequence ID" value="XDV62775.1"/>
    <property type="molecule type" value="Genomic_DNA"/>
</dbReference>
<dbReference type="PROSITE" id="PS51755">
    <property type="entry name" value="OMPR_PHOB"/>
    <property type="match status" value="1"/>
</dbReference>
<name>A0AB39XXZ1_9ACTN</name>
<reference evidence="8" key="1">
    <citation type="submission" date="2024-08" db="EMBL/GenBank/DDBJ databases">
        <authorList>
            <person name="Yu S.T."/>
        </authorList>
    </citation>
    <scope>NUCLEOTIDE SEQUENCE</scope>
    <source>
        <strain evidence="8">R33</strain>
    </source>
</reference>
<dbReference type="InterPro" id="IPR001867">
    <property type="entry name" value="OmpR/PhoB-type_DNA-bd"/>
</dbReference>
<keyword evidence="2" id="KW-0902">Two-component regulatory system</keyword>
<organism evidence="8">
    <name type="scientific">Streptomyces sp. R33</name>
    <dbReference type="NCBI Taxonomy" id="3238629"/>
    <lineage>
        <taxon>Bacteria</taxon>
        <taxon>Bacillati</taxon>
        <taxon>Actinomycetota</taxon>
        <taxon>Actinomycetes</taxon>
        <taxon>Kitasatosporales</taxon>
        <taxon>Streptomycetaceae</taxon>
        <taxon>Streptomyces</taxon>
    </lineage>
</organism>
<dbReference type="PANTHER" id="PTHR35807">
    <property type="entry name" value="TRANSCRIPTIONAL REGULATOR REDD-RELATED"/>
    <property type="match status" value="1"/>
</dbReference>
<evidence type="ECO:0000313" key="8">
    <source>
        <dbReference type="EMBL" id="XDV62775.1"/>
    </source>
</evidence>
<evidence type="ECO:0000256" key="5">
    <source>
        <dbReference type="ARBA" id="ARBA00023163"/>
    </source>
</evidence>
<comment type="similarity">
    <text evidence="1">Belongs to the AfsR/DnrI/RedD regulatory family.</text>
</comment>
<evidence type="ECO:0000256" key="2">
    <source>
        <dbReference type="ARBA" id="ARBA00023012"/>
    </source>
</evidence>
<dbReference type="InterPro" id="IPR005158">
    <property type="entry name" value="BTAD"/>
</dbReference>
<dbReference type="InterPro" id="IPR011990">
    <property type="entry name" value="TPR-like_helical_dom_sf"/>
</dbReference>
<keyword evidence="5" id="KW-0804">Transcription</keyword>
<feature type="domain" description="OmpR/PhoB-type" evidence="7">
    <location>
        <begin position="15"/>
        <end position="118"/>
    </location>
</feature>
<gene>
    <name evidence="8" type="ORF">AB5J51_07370</name>
</gene>
<dbReference type="GO" id="GO:0006355">
    <property type="term" value="P:regulation of DNA-templated transcription"/>
    <property type="evidence" value="ECO:0007669"/>
    <property type="project" value="InterPro"/>
</dbReference>
<dbReference type="Gene3D" id="1.10.10.10">
    <property type="entry name" value="Winged helix-like DNA-binding domain superfamily/Winged helix DNA-binding domain"/>
    <property type="match status" value="1"/>
</dbReference>
<proteinExistence type="inferred from homology"/>
<dbReference type="InterPro" id="IPR016032">
    <property type="entry name" value="Sig_transdc_resp-reg_C-effctor"/>
</dbReference>
<protein>
    <submittedName>
        <fullName evidence="8">BTAD domain-containing putative transcriptional regulator</fullName>
    </submittedName>
</protein>
<keyword evidence="3" id="KW-0805">Transcription regulation</keyword>
<dbReference type="Gene3D" id="1.25.40.10">
    <property type="entry name" value="Tetratricopeptide repeat domain"/>
    <property type="match status" value="1"/>
</dbReference>
<dbReference type="GO" id="GO:0003677">
    <property type="term" value="F:DNA binding"/>
    <property type="evidence" value="ECO:0007669"/>
    <property type="project" value="UniProtKB-UniRule"/>
</dbReference>
<dbReference type="SMART" id="SM01043">
    <property type="entry name" value="BTAD"/>
    <property type="match status" value="1"/>
</dbReference>
<dbReference type="SUPFAM" id="SSF48452">
    <property type="entry name" value="TPR-like"/>
    <property type="match status" value="1"/>
</dbReference>